<keyword evidence="4 6" id="KW-1133">Transmembrane helix</keyword>
<evidence type="ECO:0000256" key="1">
    <source>
        <dbReference type="ARBA" id="ARBA00004127"/>
    </source>
</evidence>
<keyword evidence="2" id="KW-0813">Transport</keyword>
<feature type="transmembrane region" description="Helical" evidence="6">
    <location>
        <begin position="239"/>
        <end position="256"/>
    </location>
</feature>
<feature type="transmembrane region" description="Helical" evidence="6">
    <location>
        <begin position="51"/>
        <end position="72"/>
    </location>
</feature>
<evidence type="ECO:0000256" key="4">
    <source>
        <dbReference type="ARBA" id="ARBA00022989"/>
    </source>
</evidence>
<reference evidence="9" key="1">
    <citation type="submission" date="2017-02" db="UniProtKB">
        <authorList>
            <consortium name="WormBaseParasite"/>
        </authorList>
    </citation>
    <scope>IDENTIFICATION</scope>
</reference>
<dbReference type="PANTHER" id="PTHR23510:SF3">
    <property type="entry name" value="MAJOR FACILITATOR SUPERFAMILY DOMAIN-CONTAINING PROTEIN 8"/>
    <property type="match status" value="1"/>
</dbReference>
<dbReference type="GO" id="GO:0022857">
    <property type="term" value="F:transmembrane transporter activity"/>
    <property type="evidence" value="ECO:0007669"/>
    <property type="project" value="InterPro"/>
</dbReference>
<evidence type="ECO:0000256" key="6">
    <source>
        <dbReference type="SAM" id="Phobius"/>
    </source>
</evidence>
<feature type="transmembrane region" description="Helical" evidence="6">
    <location>
        <begin position="84"/>
        <end position="101"/>
    </location>
</feature>
<evidence type="ECO:0000259" key="7">
    <source>
        <dbReference type="PROSITE" id="PS50850"/>
    </source>
</evidence>
<keyword evidence="8" id="KW-1185">Reference proteome</keyword>
<organism evidence="8 9">
    <name type="scientific">Parastrongyloides trichosuri</name>
    <name type="common">Possum-specific nematode worm</name>
    <dbReference type="NCBI Taxonomy" id="131310"/>
    <lineage>
        <taxon>Eukaryota</taxon>
        <taxon>Metazoa</taxon>
        <taxon>Ecdysozoa</taxon>
        <taxon>Nematoda</taxon>
        <taxon>Chromadorea</taxon>
        <taxon>Rhabditida</taxon>
        <taxon>Tylenchina</taxon>
        <taxon>Panagrolaimomorpha</taxon>
        <taxon>Strongyloidoidea</taxon>
        <taxon>Strongyloididae</taxon>
        <taxon>Parastrongyloides</taxon>
    </lineage>
</organism>
<dbReference type="Gene3D" id="1.20.1250.20">
    <property type="entry name" value="MFS general substrate transporter like domains"/>
    <property type="match status" value="1"/>
</dbReference>
<accession>A0A0N4ZKW1</accession>
<evidence type="ECO:0000256" key="3">
    <source>
        <dbReference type="ARBA" id="ARBA00022692"/>
    </source>
</evidence>
<proteinExistence type="predicted"/>
<evidence type="ECO:0000256" key="5">
    <source>
        <dbReference type="ARBA" id="ARBA00023136"/>
    </source>
</evidence>
<dbReference type="PANTHER" id="PTHR23510">
    <property type="entry name" value="INNER MEMBRANE TRANSPORT PROTEIN YAJR"/>
    <property type="match status" value="1"/>
</dbReference>
<evidence type="ECO:0000313" key="8">
    <source>
        <dbReference type="Proteomes" id="UP000038045"/>
    </source>
</evidence>
<comment type="subcellular location">
    <subcellularLocation>
        <location evidence="1">Endomembrane system</location>
        <topology evidence="1">Multi-pass membrane protein</topology>
    </subcellularLocation>
</comment>
<feature type="domain" description="Major facilitator superfamily (MFS) profile" evidence="7">
    <location>
        <begin position="14"/>
        <end position="300"/>
    </location>
</feature>
<dbReference type="WBParaSite" id="PTRK_0000874400.1">
    <property type="protein sequence ID" value="PTRK_0000874400.1"/>
    <property type="gene ID" value="PTRK_0000874400"/>
</dbReference>
<protein>
    <submittedName>
        <fullName evidence="9">MFS domain-containing protein</fullName>
    </submittedName>
</protein>
<sequence length="300" mass="33721">MKENIKRNDTKWFNIILSSFLIFFGTLQGNIVNASLSEYLFQIDASANQIFYSLVNASYSIGSLFAIPIIGFLAQTFKTTKKPLLLCSILVLIGHIGYILSESIIPVQGYILMTSRLFTGMGESMNSLINAYVAITSTPINRARAIMCVTLSNTLGIFIGPTIQTIFNHINYPGPSFLSIFRFNFYTIPVYIAILINILSIVLIIFFFTDHNNSNNQESESNNGNRQDFMQSIMQMSGAISKIFGSIFIGFIFQYYGPQVSFLVVVGVILLNITLIVIFYKRLSVQFNFKCNNNDILNKP</sequence>
<dbReference type="Proteomes" id="UP000038045">
    <property type="component" value="Unplaced"/>
</dbReference>
<feature type="transmembrane region" description="Helical" evidence="6">
    <location>
        <begin position="107"/>
        <end position="133"/>
    </location>
</feature>
<dbReference type="GO" id="GO:0005765">
    <property type="term" value="C:lysosomal membrane"/>
    <property type="evidence" value="ECO:0007669"/>
    <property type="project" value="TreeGrafter"/>
</dbReference>
<dbReference type="InterPro" id="IPR011701">
    <property type="entry name" value="MFS"/>
</dbReference>
<feature type="transmembrane region" description="Helical" evidence="6">
    <location>
        <begin position="12"/>
        <end position="31"/>
    </location>
</feature>
<dbReference type="InterPro" id="IPR036259">
    <property type="entry name" value="MFS_trans_sf"/>
</dbReference>
<dbReference type="InterPro" id="IPR051068">
    <property type="entry name" value="MFS_Domain-Containing_Protein"/>
</dbReference>
<evidence type="ECO:0000313" key="9">
    <source>
        <dbReference type="WBParaSite" id="PTRK_0000874400.1"/>
    </source>
</evidence>
<dbReference type="AlphaFoldDB" id="A0A0N4ZKW1"/>
<dbReference type="PROSITE" id="PS50850">
    <property type="entry name" value="MFS"/>
    <property type="match status" value="1"/>
</dbReference>
<feature type="transmembrane region" description="Helical" evidence="6">
    <location>
        <begin position="262"/>
        <end position="280"/>
    </location>
</feature>
<dbReference type="InterPro" id="IPR020846">
    <property type="entry name" value="MFS_dom"/>
</dbReference>
<keyword evidence="5 6" id="KW-0472">Membrane</keyword>
<evidence type="ECO:0000256" key="2">
    <source>
        <dbReference type="ARBA" id="ARBA00022448"/>
    </source>
</evidence>
<keyword evidence="3 6" id="KW-0812">Transmembrane</keyword>
<name>A0A0N4ZKW1_PARTI</name>
<dbReference type="GO" id="GO:0012505">
    <property type="term" value="C:endomembrane system"/>
    <property type="evidence" value="ECO:0007669"/>
    <property type="project" value="UniProtKB-SubCell"/>
</dbReference>
<feature type="transmembrane region" description="Helical" evidence="6">
    <location>
        <begin position="183"/>
        <end position="208"/>
    </location>
</feature>
<dbReference type="Pfam" id="PF07690">
    <property type="entry name" value="MFS_1"/>
    <property type="match status" value="1"/>
</dbReference>
<dbReference type="SUPFAM" id="SSF103473">
    <property type="entry name" value="MFS general substrate transporter"/>
    <property type="match status" value="2"/>
</dbReference>
<feature type="transmembrane region" description="Helical" evidence="6">
    <location>
        <begin position="145"/>
        <end position="163"/>
    </location>
</feature>